<reference evidence="2" key="1">
    <citation type="submission" date="2019-10" db="EMBL/GenBank/DDBJ databases">
        <authorList>
            <person name="Paulsen S."/>
        </authorList>
    </citation>
    <scope>NUCLEOTIDE SEQUENCE</scope>
    <source>
        <strain evidence="2">LMG 19692</strain>
    </source>
</reference>
<evidence type="ECO:0000313" key="2">
    <source>
        <dbReference type="EMBL" id="NLR22247.1"/>
    </source>
</evidence>
<dbReference type="InterPro" id="IPR037401">
    <property type="entry name" value="SnoaL-like"/>
</dbReference>
<dbReference type="Pfam" id="PF12680">
    <property type="entry name" value="SnoaL_2"/>
    <property type="match status" value="1"/>
</dbReference>
<accession>A0A8I2H5D3</accession>
<protein>
    <submittedName>
        <fullName evidence="2">Nuclear transport factor 2 family protein</fullName>
    </submittedName>
</protein>
<keyword evidence="5" id="KW-1185">Reference proteome</keyword>
<dbReference type="Proteomes" id="UP000646877">
    <property type="component" value="Unassembled WGS sequence"/>
</dbReference>
<organism evidence="2 4">
    <name type="scientific">Pseudoalteromonas maricaloris</name>
    <dbReference type="NCBI Taxonomy" id="184924"/>
    <lineage>
        <taxon>Bacteria</taxon>
        <taxon>Pseudomonadati</taxon>
        <taxon>Pseudomonadota</taxon>
        <taxon>Gammaproteobacteria</taxon>
        <taxon>Alteromonadales</taxon>
        <taxon>Pseudoalteromonadaceae</taxon>
        <taxon>Pseudoalteromonas</taxon>
    </lineage>
</organism>
<dbReference type="Proteomes" id="UP001304419">
    <property type="component" value="Chromosome 2"/>
</dbReference>
<evidence type="ECO:0000259" key="1">
    <source>
        <dbReference type="Pfam" id="PF12680"/>
    </source>
</evidence>
<dbReference type="InterPro" id="IPR032710">
    <property type="entry name" value="NTF2-like_dom_sf"/>
</dbReference>
<name>A0A8I2H5D3_9GAMM</name>
<feature type="domain" description="SnoaL-like" evidence="1">
    <location>
        <begin position="10"/>
        <end position="118"/>
    </location>
</feature>
<dbReference type="EMBL" id="WEIA01000007">
    <property type="protein sequence ID" value="NLR22247.1"/>
    <property type="molecule type" value="Genomic_DNA"/>
</dbReference>
<evidence type="ECO:0000313" key="3">
    <source>
        <dbReference type="EMBL" id="WOX31559.1"/>
    </source>
</evidence>
<sequence>MDKNTLIELVTEYFKKIDAGDSSYLDLFHDEVTFFFPKFGDAVGKQALLEFGDKIGSSLNSIWHDIAHFNFIVSGKTVVVEGREGGVMRDGTHWPDNQISSGRFCSVFEFSDNLITRMHIYVDPDFSSQDSDRISILSR</sequence>
<dbReference type="EMBL" id="CP137579">
    <property type="protein sequence ID" value="WOX31559.1"/>
    <property type="molecule type" value="Genomic_DNA"/>
</dbReference>
<dbReference type="RefSeq" id="WP_045988622.1">
    <property type="nucleotide sequence ID" value="NZ_CBCSDF010000005.1"/>
</dbReference>
<evidence type="ECO:0000313" key="5">
    <source>
        <dbReference type="Proteomes" id="UP001304419"/>
    </source>
</evidence>
<dbReference type="AlphaFoldDB" id="A0A8I2H5D3"/>
<evidence type="ECO:0000313" key="4">
    <source>
        <dbReference type="Proteomes" id="UP000646877"/>
    </source>
</evidence>
<dbReference type="SUPFAM" id="SSF54427">
    <property type="entry name" value="NTF2-like"/>
    <property type="match status" value="1"/>
</dbReference>
<gene>
    <name evidence="2" type="ORF">F9Y85_13120</name>
    <name evidence="3" type="ORF">R5H13_21710</name>
</gene>
<proteinExistence type="predicted"/>
<dbReference type="Gene3D" id="3.10.450.50">
    <property type="match status" value="1"/>
</dbReference>
<reference evidence="3 5" key="2">
    <citation type="submission" date="2023-10" db="EMBL/GenBank/DDBJ databases">
        <title>To unveil natural product biosynthetic capacity in Pseudoalteromonas.</title>
        <authorList>
            <person name="Wang J."/>
        </authorList>
    </citation>
    <scope>NUCLEOTIDE SEQUENCE [LARGE SCALE GENOMIC DNA]</scope>
    <source>
        <strain evidence="3 5">DSM 15914</strain>
    </source>
</reference>